<dbReference type="SMART" id="SM00086">
    <property type="entry name" value="PAC"/>
    <property type="match status" value="2"/>
</dbReference>
<dbReference type="Gene3D" id="1.10.287.130">
    <property type="match status" value="1"/>
</dbReference>
<dbReference type="EMBL" id="FZOT01000013">
    <property type="protein sequence ID" value="SNT09406.1"/>
    <property type="molecule type" value="Genomic_DNA"/>
</dbReference>
<dbReference type="SMART" id="SM00091">
    <property type="entry name" value="PAS"/>
    <property type="match status" value="2"/>
</dbReference>
<dbReference type="InterPro" id="IPR013655">
    <property type="entry name" value="PAS_fold_3"/>
</dbReference>
<dbReference type="NCBIfam" id="TIGR00229">
    <property type="entry name" value="sensory_box"/>
    <property type="match status" value="2"/>
</dbReference>
<dbReference type="SUPFAM" id="SSF47384">
    <property type="entry name" value="Homodimeric domain of signal transducing histidine kinase"/>
    <property type="match status" value="1"/>
</dbReference>
<protein>
    <recommendedName>
        <fullName evidence="2">histidine kinase</fullName>
        <ecNumber evidence="2">2.7.13.3</ecNumber>
    </recommendedName>
</protein>
<dbReference type="OrthoDB" id="9087351at2"/>
<dbReference type="InterPro" id="IPR035965">
    <property type="entry name" value="PAS-like_dom_sf"/>
</dbReference>
<evidence type="ECO:0000313" key="9">
    <source>
        <dbReference type="EMBL" id="SNT09406.1"/>
    </source>
</evidence>
<dbReference type="InterPro" id="IPR001610">
    <property type="entry name" value="PAC"/>
</dbReference>
<feature type="domain" description="Response regulatory" evidence="6">
    <location>
        <begin position="609"/>
        <end position="726"/>
    </location>
</feature>
<comment type="catalytic activity">
    <reaction evidence="1">
        <text>ATP + protein L-histidine = ADP + protein N-phospho-L-histidine.</text>
        <dbReference type="EC" id="2.7.13.3"/>
    </reaction>
</comment>
<dbReference type="AlphaFoldDB" id="A0A239JU07"/>
<dbReference type="PROSITE" id="PS50109">
    <property type="entry name" value="HIS_KIN"/>
    <property type="match status" value="1"/>
</dbReference>
<dbReference type="FunFam" id="3.30.450.20:FF:000099">
    <property type="entry name" value="Sensory box sensor histidine kinase"/>
    <property type="match status" value="1"/>
</dbReference>
<dbReference type="InterPro" id="IPR000014">
    <property type="entry name" value="PAS"/>
</dbReference>
<organism evidence="9 10">
    <name type="scientific">Noviherbaspirillum humi</name>
    <dbReference type="NCBI Taxonomy" id="1688639"/>
    <lineage>
        <taxon>Bacteria</taxon>
        <taxon>Pseudomonadati</taxon>
        <taxon>Pseudomonadota</taxon>
        <taxon>Betaproteobacteria</taxon>
        <taxon>Burkholderiales</taxon>
        <taxon>Oxalobacteraceae</taxon>
        <taxon>Noviherbaspirillum</taxon>
    </lineage>
</organism>
<evidence type="ECO:0000256" key="3">
    <source>
        <dbReference type="ARBA" id="ARBA00022553"/>
    </source>
</evidence>
<evidence type="ECO:0000256" key="1">
    <source>
        <dbReference type="ARBA" id="ARBA00000085"/>
    </source>
</evidence>
<evidence type="ECO:0000259" key="6">
    <source>
        <dbReference type="PROSITE" id="PS50110"/>
    </source>
</evidence>
<dbReference type="InterPro" id="IPR005467">
    <property type="entry name" value="His_kinase_dom"/>
</dbReference>
<dbReference type="SUPFAM" id="SSF52172">
    <property type="entry name" value="CheY-like"/>
    <property type="match status" value="1"/>
</dbReference>
<dbReference type="Pfam" id="PF13426">
    <property type="entry name" value="PAS_9"/>
    <property type="match status" value="1"/>
</dbReference>
<dbReference type="Pfam" id="PF08447">
    <property type="entry name" value="PAS_3"/>
    <property type="match status" value="1"/>
</dbReference>
<dbReference type="PANTHER" id="PTHR43547">
    <property type="entry name" value="TWO-COMPONENT HISTIDINE KINASE"/>
    <property type="match status" value="1"/>
</dbReference>
<dbReference type="GO" id="GO:0000155">
    <property type="term" value="F:phosphorelay sensor kinase activity"/>
    <property type="evidence" value="ECO:0007669"/>
    <property type="project" value="InterPro"/>
</dbReference>
<feature type="domain" description="PAC" evidence="8">
    <location>
        <begin position="305"/>
        <end position="357"/>
    </location>
</feature>
<dbReference type="PROSITE" id="PS50113">
    <property type="entry name" value="PAC"/>
    <property type="match status" value="1"/>
</dbReference>
<dbReference type="SUPFAM" id="SSF48295">
    <property type="entry name" value="TrpR-like"/>
    <property type="match status" value="1"/>
</dbReference>
<dbReference type="PRINTS" id="PR00344">
    <property type="entry name" value="BCTRLSENSOR"/>
</dbReference>
<dbReference type="Gene3D" id="3.40.50.2300">
    <property type="match status" value="1"/>
</dbReference>
<evidence type="ECO:0000259" key="7">
    <source>
        <dbReference type="PROSITE" id="PS50112"/>
    </source>
</evidence>
<dbReference type="InterPro" id="IPR010921">
    <property type="entry name" value="Trp_repressor/repl_initiator"/>
</dbReference>
<dbReference type="Pfam" id="PF02518">
    <property type="entry name" value="HATPase_c"/>
    <property type="match status" value="1"/>
</dbReference>
<dbReference type="InterPro" id="IPR011006">
    <property type="entry name" value="CheY-like_superfamily"/>
</dbReference>
<dbReference type="Gene3D" id="3.30.565.10">
    <property type="entry name" value="Histidine kinase-like ATPase, C-terminal domain"/>
    <property type="match status" value="1"/>
</dbReference>
<dbReference type="SUPFAM" id="SSF55874">
    <property type="entry name" value="ATPase domain of HSP90 chaperone/DNA topoisomerase II/histidine kinase"/>
    <property type="match status" value="1"/>
</dbReference>
<evidence type="ECO:0000313" key="10">
    <source>
        <dbReference type="Proteomes" id="UP000198284"/>
    </source>
</evidence>
<dbReference type="CDD" id="cd00130">
    <property type="entry name" value="PAS"/>
    <property type="match status" value="2"/>
</dbReference>
<dbReference type="InterPro" id="IPR004358">
    <property type="entry name" value="Sig_transdc_His_kin-like_C"/>
</dbReference>
<evidence type="ECO:0000259" key="5">
    <source>
        <dbReference type="PROSITE" id="PS50109"/>
    </source>
</evidence>
<dbReference type="CDD" id="cd17580">
    <property type="entry name" value="REC_2_DhkD-like"/>
    <property type="match status" value="1"/>
</dbReference>
<dbReference type="Pfam" id="PF00072">
    <property type="entry name" value="Response_reg"/>
    <property type="match status" value="1"/>
</dbReference>
<sequence>MAICYGHEPICQNLCGYSVEFCWLELPLFVGAIPLVHHSKAFKTEVALAALAPGVDLPQLAARFGVSVHQVEQWRETALQAISTNFADPLHLEGLAERYDPSELLGTIAENLTRGLAMMDDKGYCIYANPALLQMTGYSAMEIRSQPLHDLIHHHYPDGRPFPMQECPIDRALPENFDVRAHSDLFFRKDGTTFPVLCAASPVFKNGKPIATFIEIDDVSKAQEASEALRRSEELFRTLADNMQHFAWMADPCGQRYWFNNRWFEYTGMTLEEAKGWGWEKTHHPDYLDVATSLYRDFMAKGEPWETTFPLKSQHGAYRWFLARVVPIYDESGNVVRWFGTNTDITELKDAQKDLERAAKEKDRYLSLLAHELRNPLAPIRAGLDLLNLLGKEDPKLQRATAVMGRQVAHMTHLIDDLLDVARIASGRVALRKERCDVAEVVVQTAEDYRDDLEAGGISLELSVPPEPVWIEADRTRIAQIMGNLLHNAGKFTKPQDQIRVRLSVDHRPDGDRVIVTVEDTGSGIEADLLPNLFNPFVQAQQGLDRSKGGLGLGLPLAKGLAELHGGRLIPYSAGPGMGATFTLEIPYAPSIGAEAKGRLSRGVLRPLKIVVIDDNKDFVNMLEVALSAKGHQVRTAMTGEAGLEAVRTLEPDAVLCDIGLPGDVNGYGVVRSLRANPAYASLPIVAITGYNQDRDRELSEKAGFDRHLGKPVSLEELEAILQELCG</sequence>
<dbReference type="PROSITE" id="PS50110">
    <property type="entry name" value="RESPONSE_REGULATORY"/>
    <property type="match status" value="1"/>
</dbReference>
<dbReference type="SUPFAM" id="SSF55785">
    <property type="entry name" value="PYP-like sensor domain (PAS domain)"/>
    <property type="match status" value="2"/>
</dbReference>
<dbReference type="InterPro" id="IPR001789">
    <property type="entry name" value="Sig_transdc_resp-reg_receiver"/>
</dbReference>
<evidence type="ECO:0000259" key="8">
    <source>
        <dbReference type="PROSITE" id="PS50113"/>
    </source>
</evidence>
<dbReference type="SMART" id="SM00448">
    <property type="entry name" value="REC"/>
    <property type="match status" value="1"/>
</dbReference>
<evidence type="ECO:0000256" key="2">
    <source>
        <dbReference type="ARBA" id="ARBA00012438"/>
    </source>
</evidence>
<feature type="domain" description="PAS" evidence="7">
    <location>
        <begin position="101"/>
        <end position="176"/>
    </location>
</feature>
<dbReference type="InterPro" id="IPR000700">
    <property type="entry name" value="PAS-assoc_C"/>
</dbReference>
<proteinExistence type="predicted"/>
<dbReference type="SMART" id="SM00387">
    <property type="entry name" value="HATPase_c"/>
    <property type="match status" value="1"/>
</dbReference>
<reference evidence="9 10" key="1">
    <citation type="submission" date="2017-06" db="EMBL/GenBank/DDBJ databases">
        <authorList>
            <person name="Kim H.J."/>
            <person name="Triplett B.A."/>
        </authorList>
    </citation>
    <scope>NUCLEOTIDE SEQUENCE [LARGE SCALE GENOMIC DNA]</scope>
    <source>
        <strain evidence="9 10">U15</strain>
    </source>
</reference>
<dbReference type="InterPro" id="IPR003661">
    <property type="entry name" value="HisK_dim/P_dom"/>
</dbReference>
<dbReference type="SMART" id="SM00388">
    <property type="entry name" value="HisKA"/>
    <property type="match status" value="1"/>
</dbReference>
<keyword evidence="3 4" id="KW-0597">Phosphoprotein</keyword>
<dbReference type="PROSITE" id="PS50112">
    <property type="entry name" value="PAS"/>
    <property type="match status" value="1"/>
</dbReference>
<dbReference type="Proteomes" id="UP000198284">
    <property type="component" value="Unassembled WGS sequence"/>
</dbReference>
<keyword evidence="10" id="KW-1185">Reference proteome</keyword>
<gene>
    <name evidence="9" type="ORF">SAMN06265795_113114</name>
</gene>
<dbReference type="GO" id="GO:0043565">
    <property type="term" value="F:sequence-specific DNA binding"/>
    <property type="evidence" value="ECO:0007669"/>
    <property type="project" value="InterPro"/>
</dbReference>
<dbReference type="EC" id="2.7.13.3" evidence="2"/>
<dbReference type="PANTHER" id="PTHR43547:SF2">
    <property type="entry name" value="HYBRID SIGNAL TRANSDUCTION HISTIDINE KINASE C"/>
    <property type="match status" value="1"/>
</dbReference>
<dbReference type="Pfam" id="PF00512">
    <property type="entry name" value="HisKA"/>
    <property type="match status" value="1"/>
</dbReference>
<dbReference type="InterPro" id="IPR036890">
    <property type="entry name" value="HATPase_C_sf"/>
</dbReference>
<dbReference type="Gene3D" id="3.30.450.20">
    <property type="entry name" value="PAS domain"/>
    <property type="match status" value="2"/>
</dbReference>
<feature type="modified residue" description="4-aspartylphosphate" evidence="4">
    <location>
        <position position="658"/>
    </location>
</feature>
<name>A0A239JU07_9BURK</name>
<feature type="domain" description="Histidine kinase" evidence="5">
    <location>
        <begin position="368"/>
        <end position="590"/>
    </location>
</feature>
<evidence type="ECO:0000256" key="4">
    <source>
        <dbReference type="PROSITE-ProRule" id="PRU00169"/>
    </source>
</evidence>
<accession>A0A239JU07</accession>
<dbReference type="InterPro" id="IPR036097">
    <property type="entry name" value="HisK_dim/P_sf"/>
</dbReference>
<dbReference type="CDD" id="cd00082">
    <property type="entry name" value="HisKA"/>
    <property type="match status" value="1"/>
</dbReference>
<dbReference type="InterPro" id="IPR003594">
    <property type="entry name" value="HATPase_dom"/>
</dbReference>